<keyword evidence="3" id="KW-0106">Calcium</keyword>
<dbReference type="SUPFAM" id="SSF58006">
    <property type="entry name" value="Assembly domain of cartilage oligomeric matrix protein"/>
    <property type="match status" value="1"/>
</dbReference>
<dbReference type="InterPro" id="IPR000742">
    <property type="entry name" value="EGF"/>
</dbReference>
<dbReference type="Gene3D" id="1.20.5.10">
    <property type="match status" value="1"/>
</dbReference>
<dbReference type="Proteomes" id="UP001497482">
    <property type="component" value="Chromosome 18"/>
</dbReference>
<dbReference type="PROSITE" id="PS50026">
    <property type="entry name" value="EGF_3"/>
    <property type="match status" value="1"/>
</dbReference>
<dbReference type="InterPro" id="IPR046970">
    <property type="entry name" value="TSP/COMP_CC_sf"/>
</dbReference>
<dbReference type="PANTHER" id="PTHR10199:SF88">
    <property type="entry name" value="CARTILAGE OLIGOMERIC MATRIX PROTEIN"/>
    <property type="match status" value="1"/>
</dbReference>
<keyword evidence="8" id="KW-1185">Reference proteome</keyword>
<keyword evidence="4" id="KW-1015">Disulfide bond</keyword>
<dbReference type="EMBL" id="OZ035840">
    <property type="protein sequence ID" value="CAL1589241.1"/>
    <property type="molecule type" value="Genomic_DNA"/>
</dbReference>
<evidence type="ECO:0000256" key="3">
    <source>
        <dbReference type="ARBA" id="ARBA00022837"/>
    </source>
</evidence>
<dbReference type="FunFam" id="2.10.25.10:FF:000025">
    <property type="entry name" value="Thrombospondin 3"/>
    <property type="match status" value="1"/>
</dbReference>
<accession>A0AAV2KLX7</accession>
<keyword evidence="1 5" id="KW-0245">EGF-like domain</keyword>
<dbReference type="InterPro" id="IPR018097">
    <property type="entry name" value="EGF_Ca-bd_CS"/>
</dbReference>
<reference evidence="7 8" key="1">
    <citation type="submission" date="2024-04" db="EMBL/GenBank/DDBJ databases">
        <authorList>
            <person name="Waldvogel A.-M."/>
            <person name="Schoenle A."/>
        </authorList>
    </citation>
    <scope>NUCLEOTIDE SEQUENCE [LARGE SCALE GENOMIC DNA]</scope>
</reference>
<sequence>MSNLALAEIKELLKEQVRHFTPLSLQIKEIIFLKNTVMECEACGMGGLQVRPSCEPNPCHPGVQCSVTSQGVKCGSCPEGTEGNGTHCSDVDECSVLPCHMGVRCINTSPGFRCGSCPAGFSGPQVQGLGLAYARANKQVRVQT</sequence>
<dbReference type="SUPFAM" id="SSF57196">
    <property type="entry name" value="EGF/Laminin"/>
    <property type="match status" value="1"/>
</dbReference>
<dbReference type="SMART" id="SM00181">
    <property type="entry name" value="EGF"/>
    <property type="match status" value="2"/>
</dbReference>
<evidence type="ECO:0000313" key="8">
    <source>
        <dbReference type="Proteomes" id="UP001497482"/>
    </source>
</evidence>
<evidence type="ECO:0000256" key="1">
    <source>
        <dbReference type="ARBA" id="ARBA00022536"/>
    </source>
</evidence>
<keyword evidence="2" id="KW-0677">Repeat</keyword>
<name>A0AAV2KLX7_KNICA</name>
<evidence type="ECO:0000256" key="5">
    <source>
        <dbReference type="PROSITE-ProRule" id="PRU00076"/>
    </source>
</evidence>
<dbReference type="GO" id="GO:0005509">
    <property type="term" value="F:calcium ion binding"/>
    <property type="evidence" value="ECO:0007669"/>
    <property type="project" value="InterPro"/>
</dbReference>
<feature type="domain" description="EGF-like" evidence="6">
    <location>
        <begin position="90"/>
        <end position="127"/>
    </location>
</feature>
<dbReference type="InterPro" id="IPR001881">
    <property type="entry name" value="EGF-like_Ca-bd_dom"/>
</dbReference>
<dbReference type="PROSITE" id="PS01187">
    <property type="entry name" value="EGF_CA"/>
    <property type="match status" value="1"/>
</dbReference>
<gene>
    <name evidence="7" type="ORF">KC01_LOCUS18885</name>
</gene>
<dbReference type="Gene3D" id="2.10.25.10">
    <property type="entry name" value="Laminin"/>
    <property type="match status" value="2"/>
</dbReference>
<evidence type="ECO:0000256" key="4">
    <source>
        <dbReference type="ARBA" id="ARBA00023157"/>
    </source>
</evidence>
<proteinExistence type="predicted"/>
<dbReference type="PANTHER" id="PTHR10199">
    <property type="entry name" value="THROMBOSPONDIN"/>
    <property type="match status" value="1"/>
</dbReference>
<evidence type="ECO:0000256" key="2">
    <source>
        <dbReference type="ARBA" id="ARBA00022737"/>
    </source>
</evidence>
<organism evidence="7 8">
    <name type="scientific">Knipowitschia caucasica</name>
    <name type="common">Caucasian dwarf goby</name>
    <name type="synonym">Pomatoschistus caucasicus</name>
    <dbReference type="NCBI Taxonomy" id="637954"/>
    <lineage>
        <taxon>Eukaryota</taxon>
        <taxon>Metazoa</taxon>
        <taxon>Chordata</taxon>
        <taxon>Craniata</taxon>
        <taxon>Vertebrata</taxon>
        <taxon>Euteleostomi</taxon>
        <taxon>Actinopterygii</taxon>
        <taxon>Neopterygii</taxon>
        <taxon>Teleostei</taxon>
        <taxon>Neoteleostei</taxon>
        <taxon>Acanthomorphata</taxon>
        <taxon>Gobiaria</taxon>
        <taxon>Gobiiformes</taxon>
        <taxon>Gobioidei</taxon>
        <taxon>Gobiidae</taxon>
        <taxon>Gobiinae</taxon>
        <taxon>Knipowitschia</taxon>
    </lineage>
</organism>
<evidence type="ECO:0000313" key="7">
    <source>
        <dbReference type="EMBL" id="CAL1589241.1"/>
    </source>
</evidence>
<comment type="caution">
    <text evidence="5">Lacks conserved residue(s) required for the propagation of feature annotation.</text>
</comment>
<dbReference type="AlphaFoldDB" id="A0AAV2KLX7"/>
<dbReference type="FunFam" id="2.10.25.10:FF:000027">
    <property type="entry name" value="Thrombospondin 3"/>
    <property type="match status" value="1"/>
</dbReference>
<dbReference type="SMART" id="SM00179">
    <property type="entry name" value="EGF_CA"/>
    <property type="match status" value="1"/>
</dbReference>
<evidence type="ECO:0000259" key="6">
    <source>
        <dbReference type="PROSITE" id="PS50026"/>
    </source>
</evidence>
<dbReference type="CDD" id="cd00054">
    <property type="entry name" value="EGF_CA"/>
    <property type="match status" value="1"/>
</dbReference>
<protein>
    <recommendedName>
        <fullName evidence="6">EGF-like domain-containing protein</fullName>
    </recommendedName>
</protein>